<keyword evidence="4" id="KW-0732">Signal</keyword>
<dbReference type="STRING" id="582667.SAMN05192568_1004209"/>
<evidence type="ECO:0000256" key="2">
    <source>
        <dbReference type="ARBA" id="ARBA00010973"/>
    </source>
</evidence>
<dbReference type="AlphaFoldDB" id="A0A1I4HGE0"/>
<reference evidence="8" key="1">
    <citation type="submission" date="2016-10" db="EMBL/GenBank/DDBJ databases">
        <authorList>
            <person name="Varghese N."/>
            <person name="Submissions S."/>
        </authorList>
    </citation>
    <scope>NUCLEOTIDE SEQUENCE [LARGE SCALE GENOMIC DNA]</scope>
    <source>
        <strain evidence="8">BL36</strain>
    </source>
</reference>
<evidence type="ECO:0000256" key="5">
    <source>
        <dbReference type="ARBA" id="ARBA00032976"/>
    </source>
</evidence>
<dbReference type="Proteomes" id="UP000199048">
    <property type="component" value="Unassembled WGS sequence"/>
</dbReference>
<name>A0A1I4HGE0_9HYPH</name>
<comment type="function">
    <text evidence="1">Is involved in generating a small heat-stable compound (Nod), an acylated oligomer of N-acetylglucosamine, that stimulates mitosis in various plant protoplasts.</text>
</comment>
<evidence type="ECO:0000256" key="1">
    <source>
        <dbReference type="ARBA" id="ARBA00003236"/>
    </source>
</evidence>
<dbReference type="InterPro" id="IPR002509">
    <property type="entry name" value="NODB_dom"/>
</dbReference>
<sequence>MIEAVAAPEAQAPTVLYRAKQMARAVGLTRGRVAAARMACERHALAVGGRPRLRAGGRVLCYHSVGQRALGVNDVKPARFARQIALALDLGYRFVPASRIAETGGTANELAITFDDGHRSVLTAAAPILKAHGVPWSLFVVSGWCETIGSDRSASLLTWREIAELAADGVEIGSHSVTHPDFGRLGEAETIEELVASRAMIERRLGFTPTSFAIPLGQSMNWTSFAQKAARAAGYRTLYAQAEETRPAGTVPRTFVTAFDHDLIFQALLRGHFDAWEEWV</sequence>
<feature type="domain" description="NodB homology" evidence="6">
    <location>
        <begin position="108"/>
        <end position="280"/>
    </location>
</feature>
<dbReference type="PANTHER" id="PTHR34216:SF7">
    <property type="entry name" value="POLY-BETA-1,6-N-ACETYL-D-GLUCOSAMINE N-DEACETYLASE"/>
    <property type="match status" value="1"/>
</dbReference>
<evidence type="ECO:0000256" key="3">
    <source>
        <dbReference type="ARBA" id="ARBA00020071"/>
    </source>
</evidence>
<dbReference type="CDD" id="cd10918">
    <property type="entry name" value="CE4_NodB_like_5s_6s"/>
    <property type="match status" value="1"/>
</dbReference>
<gene>
    <name evidence="7" type="ORF">SAMN05192568_1004209</name>
</gene>
<dbReference type="GO" id="GO:0016810">
    <property type="term" value="F:hydrolase activity, acting on carbon-nitrogen (but not peptide) bonds"/>
    <property type="evidence" value="ECO:0007669"/>
    <property type="project" value="InterPro"/>
</dbReference>
<dbReference type="OrthoDB" id="9814639at2"/>
<dbReference type="PANTHER" id="PTHR34216">
    <property type="match status" value="1"/>
</dbReference>
<dbReference type="GO" id="GO:0005975">
    <property type="term" value="P:carbohydrate metabolic process"/>
    <property type="evidence" value="ECO:0007669"/>
    <property type="project" value="InterPro"/>
</dbReference>
<evidence type="ECO:0000259" key="6">
    <source>
        <dbReference type="PROSITE" id="PS51677"/>
    </source>
</evidence>
<evidence type="ECO:0000256" key="4">
    <source>
        <dbReference type="ARBA" id="ARBA00022729"/>
    </source>
</evidence>
<dbReference type="SUPFAM" id="SSF88713">
    <property type="entry name" value="Glycoside hydrolase/deacetylase"/>
    <property type="match status" value="1"/>
</dbReference>
<protein>
    <recommendedName>
        <fullName evidence="3">Chitooligosaccharide deacetylase</fullName>
    </recommendedName>
    <alternativeName>
        <fullName evidence="5">Nodulation protein B</fullName>
    </alternativeName>
</protein>
<evidence type="ECO:0000313" key="7">
    <source>
        <dbReference type="EMBL" id="SFL40807.1"/>
    </source>
</evidence>
<dbReference type="Pfam" id="PF01522">
    <property type="entry name" value="Polysacc_deac_1"/>
    <property type="match status" value="1"/>
</dbReference>
<dbReference type="Gene3D" id="3.20.20.370">
    <property type="entry name" value="Glycoside hydrolase/deacetylase"/>
    <property type="match status" value="1"/>
</dbReference>
<organism evidence="7 8">
    <name type="scientific">Methylobacterium pseudosasicola</name>
    <dbReference type="NCBI Taxonomy" id="582667"/>
    <lineage>
        <taxon>Bacteria</taxon>
        <taxon>Pseudomonadati</taxon>
        <taxon>Pseudomonadota</taxon>
        <taxon>Alphaproteobacteria</taxon>
        <taxon>Hyphomicrobiales</taxon>
        <taxon>Methylobacteriaceae</taxon>
        <taxon>Methylobacterium</taxon>
    </lineage>
</organism>
<dbReference type="InterPro" id="IPR011330">
    <property type="entry name" value="Glyco_hydro/deAcase_b/a-brl"/>
</dbReference>
<dbReference type="InterPro" id="IPR051398">
    <property type="entry name" value="Polysacch_Deacetylase"/>
</dbReference>
<proteinExistence type="inferred from homology"/>
<dbReference type="EMBL" id="FOTK01000004">
    <property type="protein sequence ID" value="SFL40807.1"/>
    <property type="molecule type" value="Genomic_DNA"/>
</dbReference>
<keyword evidence="8" id="KW-1185">Reference proteome</keyword>
<dbReference type="RefSeq" id="WP_092038180.1">
    <property type="nucleotide sequence ID" value="NZ_FOTK01000004.1"/>
</dbReference>
<comment type="similarity">
    <text evidence="2">Belongs to the polysaccharide deacetylase family.</text>
</comment>
<accession>A0A1I4HGE0</accession>
<evidence type="ECO:0000313" key="8">
    <source>
        <dbReference type="Proteomes" id="UP000199048"/>
    </source>
</evidence>
<dbReference type="PROSITE" id="PS51677">
    <property type="entry name" value="NODB"/>
    <property type="match status" value="1"/>
</dbReference>